<reference evidence="1 2" key="1">
    <citation type="submission" date="2018-12" db="EMBL/GenBank/DDBJ databases">
        <title>The whole draft genome of Aquabacterium sp. SJQ9.</title>
        <authorList>
            <person name="Sun L."/>
            <person name="Gao X."/>
            <person name="Chen W."/>
            <person name="Huang K."/>
        </authorList>
    </citation>
    <scope>NUCLEOTIDE SEQUENCE [LARGE SCALE GENOMIC DNA]</scope>
    <source>
        <strain evidence="1 2">SJQ9</strain>
    </source>
</reference>
<evidence type="ECO:0000313" key="1">
    <source>
        <dbReference type="EMBL" id="RRS04794.1"/>
    </source>
</evidence>
<comment type="caution">
    <text evidence="1">The sequence shown here is derived from an EMBL/GenBank/DDBJ whole genome shotgun (WGS) entry which is preliminary data.</text>
</comment>
<dbReference type="RefSeq" id="WP_125242611.1">
    <property type="nucleotide sequence ID" value="NZ_RSED01000005.1"/>
</dbReference>
<organism evidence="1 2">
    <name type="scientific">Aquabacterium soli</name>
    <dbReference type="NCBI Taxonomy" id="2493092"/>
    <lineage>
        <taxon>Bacteria</taxon>
        <taxon>Pseudomonadati</taxon>
        <taxon>Pseudomonadota</taxon>
        <taxon>Betaproteobacteria</taxon>
        <taxon>Burkholderiales</taxon>
        <taxon>Aquabacterium</taxon>
    </lineage>
</organism>
<dbReference type="EMBL" id="RSED01000005">
    <property type="protein sequence ID" value="RRS04794.1"/>
    <property type="molecule type" value="Genomic_DNA"/>
</dbReference>
<dbReference type="Proteomes" id="UP000269265">
    <property type="component" value="Unassembled WGS sequence"/>
</dbReference>
<proteinExistence type="predicted"/>
<protein>
    <submittedName>
        <fullName evidence="1">Uncharacterized protein</fullName>
    </submittedName>
</protein>
<dbReference type="AlphaFoldDB" id="A0A3R8TU37"/>
<sequence>MDDRLHDTVFERTDEGRVAVLKPDSGLSRQEQRLLLMMTGYTPLADLLALLDEDVPLEAATGAVDELLQRQLIRPVDALPHGARVKWFGRPGAAANPPT</sequence>
<gene>
    <name evidence="1" type="ORF">EIP75_07330</name>
</gene>
<keyword evidence="2" id="KW-1185">Reference proteome</keyword>
<name>A0A3R8TU37_9BURK</name>
<evidence type="ECO:0000313" key="2">
    <source>
        <dbReference type="Proteomes" id="UP000269265"/>
    </source>
</evidence>
<accession>A0A3R8TU37</accession>